<reference evidence="2 3" key="1">
    <citation type="submission" date="2020-08" db="EMBL/GenBank/DDBJ databases">
        <title>Draft genome sequencing of an Anaerocolumna strain isolated from anoxic soil subjected to BSD treatment.</title>
        <authorList>
            <person name="Uek A."/>
            <person name="Tonouchi A."/>
        </authorList>
    </citation>
    <scope>NUCLEOTIDE SEQUENCE [LARGE SCALE GENOMIC DNA]</scope>
    <source>
        <strain evidence="2 3">CTTW</strain>
    </source>
</reference>
<reference evidence="2 3" key="2">
    <citation type="submission" date="2020-08" db="EMBL/GenBank/DDBJ databases">
        <authorList>
            <person name="Ueki A."/>
            <person name="Tonouchi A."/>
        </authorList>
    </citation>
    <scope>NUCLEOTIDE SEQUENCE [LARGE SCALE GENOMIC DNA]</scope>
    <source>
        <strain evidence="2 3">CTTW</strain>
    </source>
</reference>
<dbReference type="KEGG" id="acht:bsdcttw_44320"/>
<proteinExistence type="predicted"/>
<accession>A0A7M3S9X4</accession>
<keyword evidence="1" id="KW-0812">Transmembrane</keyword>
<dbReference type="EMBL" id="AP023368">
    <property type="protein sequence ID" value="BCK01392.1"/>
    <property type="molecule type" value="Genomic_DNA"/>
</dbReference>
<evidence type="ECO:0000313" key="3">
    <source>
        <dbReference type="Proteomes" id="UP000515703"/>
    </source>
</evidence>
<name>A0A7M3S9X4_9FIRM</name>
<evidence type="ECO:0000313" key="2">
    <source>
        <dbReference type="EMBL" id="BCK01392.1"/>
    </source>
</evidence>
<protein>
    <submittedName>
        <fullName evidence="2">Uncharacterized protein</fullName>
    </submittedName>
</protein>
<organism evidence="2 3">
    <name type="scientific">Anaerocolumna chitinilytica</name>
    <dbReference type="NCBI Taxonomy" id="1727145"/>
    <lineage>
        <taxon>Bacteria</taxon>
        <taxon>Bacillati</taxon>
        <taxon>Bacillota</taxon>
        <taxon>Clostridia</taxon>
        <taxon>Lachnospirales</taxon>
        <taxon>Lachnospiraceae</taxon>
        <taxon>Anaerocolumna</taxon>
    </lineage>
</organism>
<keyword evidence="1" id="KW-1133">Transmembrane helix</keyword>
<keyword evidence="1" id="KW-0472">Membrane</keyword>
<feature type="transmembrane region" description="Helical" evidence="1">
    <location>
        <begin position="12"/>
        <end position="32"/>
    </location>
</feature>
<dbReference type="AlphaFoldDB" id="A0A7M3S9X4"/>
<dbReference type="Proteomes" id="UP000515703">
    <property type="component" value="Chromosome"/>
</dbReference>
<sequence>MGKKHKKKRKESLYNLIIKAMVATAALITAIAELVKAFK</sequence>
<gene>
    <name evidence="2" type="ORF">bsdcttw_44320</name>
</gene>
<evidence type="ECO:0000256" key="1">
    <source>
        <dbReference type="SAM" id="Phobius"/>
    </source>
</evidence>
<keyword evidence="3" id="KW-1185">Reference proteome</keyword>